<reference evidence="7 8" key="1">
    <citation type="journal article" date="2018" name="PLoS Pathog.">
        <title>Evolution of structural diversity of trichothecenes, a family of toxins produced by plant pathogenic and entomopathogenic fungi.</title>
        <authorList>
            <person name="Proctor R.H."/>
            <person name="McCormick S.P."/>
            <person name="Kim H.S."/>
            <person name="Cardoza R.E."/>
            <person name="Stanley A.M."/>
            <person name="Lindo L."/>
            <person name="Kelly A."/>
            <person name="Brown D.W."/>
            <person name="Lee T."/>
            <person name="Vaughan M.M."/>
            <person name="Alexander N.J."/>
            <person name="Busman M."/>
            <person name="Gutierrez S."/>
        </authorList>
    </citation>
    <scope>NUCLEOTIDE SEQUENCE [LARGE SCALE GENOMIC DNA]</scope>
    <source>
        <strain evidence="7 8">NRRL 20695</strain>
    </source>
</reference>
<keyword evidence="4 5" id="KW-0501">Molybdenum cofactor biosynthesis</keyword>
<dbReference type="SUPFAM" id="SSF54285">
    <property type="entry name" value="MoaD/ThiS"/>
    <property type="match status" value="1"/>
</dbReference>
<organism evidence="7 8">
    <name type="scientific">Fusarium longipes</name>
    <dbReference type="NCBI Taxonomy" id="694270"/>
    <lineage>
        <taxon>Eukaryota</taxon>
        <taxon>Fungi</taxon>
        <taxon>Dikarya</taxon>
        <taxon>Ascomycota</taxon>
        <taxon>Pezizomycotina</taxon>
        <taxon>Sordariomycetes</taxon>
        <taxon>Hypocreomycetidae</taxon>
        <taxon>Hypocreales</taxon>
        <taxon>Nectriaceae</taxon>
        <taxon>Fusarium</taxon>
    </lineage>
</organism>
<keyword evidence="1 5" id="KW-0963">Cytoplasm</keyword>
<dbReference type="InterPro" id="IPR003749">
    <property type="entry name" value="ThiS/MoaD-like"/>
</dbReference>
<keyword evidence="3 5" id="KW-0547">Nucleotide-binding</keyword>
<dbReference type="UniPathway" id="UPA00344"/>
<gene>
    <name evidence="5" type="primary">cnxG</name>
    <name evidence="7" type="ORF">FLONG3_5885</name>
</gene>
<dbReference type="EMBL" id="PXOG01000127">
    <property type="protein sequence ID" value="RGP75017.1"/>
    <property type="molecule type" value="Genomic_DNA"/>
</dbReference>
<evidence type="ECO:0000256" key="5">
    <source>
        <dbReference type="HAMAP-Rule" id="MF_03051"/>
    </source>
</evidence>
<evidence type="ECO:0000256" key="3">
    <source>
        <dbReference type="ARBA" id="ARBA00022741"/>
    </source>
</evidence>
<proteinExistence type="inferred from homology"/>
<comment type="subcellular location">
    <subcellularLocation>
        <location evidence="5">Cytoplasm</location>
    </subcellularLocation>
</comment>
<dbReference type="InterPro" id="IPR012675">
    <property type="entry name" value="Beta-grasp_dom_sf"/>
</dbReference>
<keyword evidence="2 5" id="KW-0597">Phosphoprotein</keyword>
<dbReference type="OrthoDB" id="5595860at2759"/>
<accession>A0A395SS64</accession>
<evidence type="ECO:0000256" key="1">
    <source>
        <dbReference type="ARBA" id="ARBA00022490"/>
    </source>
</evidence>
<dbReference type="Proteomes" id="UP000266234">
    <property type="component" value="Unassembled WGS sequence"/>
</dbReference>
<comment type="caution">
    <text evidence="7">The sequence shown here is derived from an EMBL/GenBank/DDBJ whole genome shotgun (WGS) entry which is preliminary data.</text>
</comment>
<feature type="region of interest" description="Disordered" evidence="6">
    <location>
        <begin position="1"/>
        <end position="20"/>
    </location>
</feature>
<evidence type="ECO:0000313" key="8">
    <source>
        <dbReference type="Proteomes" id="UP000266234"/>
    </source>
</evidence>
<dbReference type="InterPro" id="IPR028887">
    <property type="entry name" value="MOCS2A_euk"/>
</dbReference>
<protein>
    <recommendedName>
        <fullName evidence="5">Molybdopterin synthase sulfur carrier subunit</fullName>
    </recommendedName>
    <alternativeName>
        <fullName evidence="5">Common component for nitrate reductase and xanthine dehydrogenase protein G</fullName>
    </alternativeName>
    <alternativeName>
        <fullName evidence="5">Molybdenum cofactor synthesis protein 2 small subunit</fullName>
    </alternativeName>
    <alternativeName>
        <fullName evidence="5">Molybdenum cofactor synthesis protein 2A</fullName>
    </alternativeName>
    <alternativeName>
        <fullName evidence="5">Sulfur carrier protein MOCS2A</fullName>
        <shortName evidence="5">MOCS2A</shortName>
    </alternativeName>
</protein>
<dbReference type="CDD" id="cd00754">
    <property type="entry name" value="Ubl_MoaD"/>
    <property type="match status" value="1"/>
</dbReference>
<dbReference type="STRING" id="694270.A0A395SS64"/>
<dbReference type="GO" id="GO:1990140">
    <property type="term" value="C:molybdopterin synthase complex"/>
    <property type="evidence" value="ECO:0007669"/>
    <property type="project" value="UniProtKB-UniRule"/>
</dbReference>
<dbReference type="Gene3D" id="3.10.20.30">
    <property type="match status" value="1"/>
</dbReference>
<dbReference type="GO" id="GO:0006777">
    <property type="term" value="P:Mo-molybdopterin cofactor biosynthetic process"/>
    <property type="evidence" value="ECO:0007669"/>
    <property type="project" value="UniProtKB-UniRule"/>
</dbReference>
<evidence type="ECO:0000313" key="7">
    <source>
        <dbReference type="EMBL" id="RGP75017.1"/>
    </source>
</evidence>
<evidence type="ECO:0000256" key="2">
    <source>
        <dbReference type="ARBA" id="ARBA00022553"/>
    </source>
</evidence>
<dbReference type="AlphaFoldDB" id="A0A395SS64"/>
<dbReference type="Pfam" id="PF02597">
    <property type="entry name" value="ThiS"/>
    <property type="match status" value="1"/>
</dbReference>
<comment type="subunit">
    <text evidence="5">Heterotetramer; composed of 2 small (MOCS2A) and 2 large (MOCS2B) subunits.</text>
</comment>
<dbReference type="HAMAP" id="MF_03051">
    <property type="entry name" value="MOCS2A"/>
    <property type="match status" value="1"/>
</dbReference>
<dbReference type="PANTHER" id="PTHR33359:SF1">
    <property type="entry name" value="MOLYBDOPTERIN SYNTHASE SULFUR CARRIER SUBUNIT"/>
    <property type="match status" value="1"/>
</dbReference>
<dbReference type="InterPro" id="IPR044672">
    <property type="entry name" value="MOCS2A"/>
</dbReference>
<feature type="modified residue" description="Glycyl adenylate; alternate" evidence="5">
    <location>
        <position position="131"/>
    </location>
</feature>
<feature type="modified residue" description="1-thioglycine; alternate" evidence="5">
    <location>
        <position position="131"/>
    </location>
</feature>
<comment type="similarity">
    <text evidence="5">Belongs to the MoaD family. MOCS2A subfamily.</text>
</comment>
<dbReference type="GO" id="GO:0030366">
    <property type="term" value="F:molybdopterin synthase activity"/>
    <property type="evidence" value="ECO:0007669"/>
    <property type="project" value="UniProtKB-UniRule"/>
</dbReference>
<dbReference type="GO" id="GO:1990133">
    <property type="term" value="C:molybdopterin adenylyltransferase complex"/>
    <property type="evidence" value="ECO:0007669"/>
    <property type="project" value="TreeGrafter"/>
</dbReference>
<keyword evidence="8" id="KW-1185">Reference proteome</keyword>
<evidence type="ECO:0000256" key="6">
    <source>
        <dbReference type="SAM" id="MobiDB-lite"/>
    </source>
</evidence>
<dbReference type="PANTHER" id="PTHR33359">
    <property type="entry name" value="MOLYBDOPTERIN SYNTHASE SULFUR CARRIER SUBUNIT"/>
    <property type="match status" value="1"/>
</dbReference>
<name>A0A395SS64_9HYPO</name>
<evidence type="ECO:0000256" key="4">
    <source>
        <dbReference type="ARBA" id="ARBA00023150"/>
    </source>
</evidence>
<comment type="pathway">
    <text evidence="5">Cofactor biosynthesis; molybdopterin biosynthesis.</text>
</comment>
<comment type="PTM">
    <text evidence="5">C-terminal thiocarboxylation occurs in 2 steps, it is first acyl-adenylated (-COAMP) via the hesA/moeB/thiF part of UBA4, then thiocarboxylated (-COSH) via the rhodanese domain of UBA4.</text>
</comment>
<dbReference type="GO" id="GO:0000166">
    <property type="term" value="F:nucleotide binding"/>
    <property type="evidence" value="ECO:0007669"/>
    <property type="project" value="UniProtKB-KW"/>
</dbReference>
<comment type="function">
    <text evidence="5">Acts as a sulfur carrier required for molybdopterin biosynthesis. Component of the molybdopterin synthase complex that catalyzes the conversion of precursor Z into molybdopterin by mediating the incorporation of 2 sulfur atoms into precursor Z to generate a dithiolene group. In the complex, serves as sulfur donor by being thiocarboxylated (-COSH) at its C-terminus by UBA4. After interaction with MOCS2B, the sulfur is then transferred to precursor Z to form molybdopterin.</text>
</comment>
<sequence length="131" mass="14245">MWSRADFQPQIGRGGQTKSSLLQPSTFHNILQSLNNSIVPQPPAGHFNVLFFASASSFTGKEHEALPATMSLSKLFTELENRYPGIRAKILDSCLVTVNLDYVDVPSEEGAEDTVIREADEVAIIPPVSSG</sequence>
<dbReference type="InterPro" id="IPR016155">
    <property type="entry name" value="Mopterin_synth/thiamin_S_b"/>
</dbReference>